<dbReference type="Proteomes" id="UP000772434">
    <property type="component" value="Unassembled WGS sequence"/>
</dbReference>
<dbReference type="InterPro" id="IPR020904">
    <property type="entry name" value="Sc_DH/Rdtase_CS"/>
</dbReference>
<dbReference type="Gene3D" id="3.40.50.720">
    <property type="entry name" value="NAD(P)-binding Rossmann-like Domain"/>
    <property type="match status" value="1"/>
</dbReference>
<gene>
    <name evidence="4" type="ORF">BDP27DRAFT_1300553</name>
</gene>
<keyword evidence="5" id="KW-1185">Reference proteome</keyword>
<dbReference type="SUPFAM" id="SSF51735">
    <property type="entry name" value="NAD(P)-binding Rossmann-fold domains"/>
    <property type="match status" value="1"/>
</dbReference>
<dbReference type="AlphaFoldDB" id="A0A9P5PG87"/>
<evidence type="ECO:0000256" key="2">
    <source>
        <dbReference type="ARBA" id="ARBA00022857"/>
    </source>
</evidence>
<evidence type="ECO:0000256" key="3">
    <source>
        <dbReference type="ARBA" id="ARBA00023002"/>
    </source>
</evidence>
<protein>
    <recommendedName>
        <fullName evidence="6">NAD(P)-binding protein</fullName>
    </recommendedName>
</protein>
<organism evidence="4 5">
    <name type="scientific">Rhodocollybia butyracea</name>
    <dbReference type="NCBI Taxonomy" id="206335"/>
    <lineage>
        <taxon>Eukaryota</taxon>
        <taxon>Fungi</taxon>
        <taxon>Dikarya</taxon>
        <taxon>Basidiomycota</taxon>
        <taxon>Agaricomycotina</taxon>
        <taxon>Agaricomycetes</taxon>
        <taxon>Agaricomycetidae</taxon>
        <taxon>Agaricales</taxon>
        <taxon>Marasmiineae</taxon>
        <taxon>Omphalotaceae</taxon>
        <taxon>Rhodocollybia</taxon>
    </lineage>
</organism>
<dbReference type="PANTHER" id="PTHR44169">
    <property type="entry name" value="NADPH-DEPENDENT 1-ACYLDIHYDROXYACETONE PHOSPHATE REDUCTASE"/>
    <property type="match status" value="1"/>
</dbReference>
<evidence type="ECO:0000313" key="5">
    <source>
        <dbReference type="Proteomes" id="UP000772434"/>
    </source>
</evidence>
<proteinExistence type="inferred from homology"/>
<dbReference type="OrthoDB" id="37659at2759"/>
<reference evidence="4" key="1">
    <citation type="submission" date="2020-11" db="EMBL/GenBank/DDBJ databases">
        <authorList>
            <consortium name="DOE Joint Genome Institute"/>
            <person name="Ahrendt S."/>
            <person name="Riley R."/>
            <person name="Andreopoulos W."/>
            <person name="Labutti K."/>
            <person name="Pangilinan J."/>
            <person name="Ruiz-Duenas F.J."/>
            <person name="Barrasa J.M."/>
            <person name="Sanchez-Garcia M."/>
            <person name="Camarero S."/>
            <person name="Miyauchi S."/>
            <person name="Serrano A."/>
            <person name="Linde D."/>
            <person name="Babiker R."/>
            <person name="Drula E."/>
            <person name="Ayuso-Fernandez I."/>
            <person name="Pacheco R."/>
            <person name="Padilla G."/>
            <person name="Ferreira P."/>
            <person name="Barriuso J."/>
            <person name="Kellner H."/>
            <person name="Castanera R."/>
            <person name="Alfaro M."/>
            <person name="Ramirez L."/>
            <person name="Pisabarro A.G."/>
            <person name="Kuo A."/>
            <person name="Tritt A."/>
            <person name="Lipzen A."/>
            <person name="He G."/>
            <person name="Yan M."/>
            <person name="Ng V."/>
            <person name="Cullen D."/>
            <person name="Martin F."/>
            <person name="Rosso M.-N."/>
            <person name="Henrissat B."/>
            <person name="Hibbett D."/>
            <person name="Martinez A.T."/>
            <person name="Grigoriev I.V."/>
        </authorList>
    </citation>
    <scope>NUCLEOTIDE SEQUENCE</scope>
    <source>
        <strain evidence="4">AH 40177</strain>
    </source>
</reference>
<name>A0A9P5PG87_9AGAR</name>
<dbReference type="EMBL" id="JADNRY010000181">
    <property type="protein sequence ID" value="KAF9062127.1"/>
    <property type="molecule type" value="Genomic_DNA"/>
</dbReference>
<dbReference type="Pfam" id="PF00106">
    <property type="entry name" value="adh_short"/>
    <property type="match status" value="1"/>
</dbReference>
<evidence type="ECO:0008006" key="6">
    <source>
        <dbReference type="Google" id="ProtNLM"/>
    </source>
</evidence>
<dbReference type="PANTHER" id="PTHR44169:SF6">
    <property type="entry name" value="NADPH-DEPENDENT 1-ACYLDIHYDROXYACETONE PHOSPHATE REDUCTASE"/>
    <property type="match status" value="1"/>
</dbReference>
<comment type="similarity">
    <text evidence="1">Belongs to the short-chain dehydrogenases/reductases (SDR) family.</text>
</comment>
<sequence>MAPSINNAKCVLVTGATSGIGRALALAIAALPSHPTVIGVGRRKDRLRELKEAGIEAEEFDVNTDRASMKGFVDEMIKKYPEIDMILLAAGIQREVHFKKEVNLDSIATELNINYMSVVAMITFFMPHFLSKAAAGQPCIIAPVTSGLAYIPAPWVVNYSASKAAVHSLCIALRVQLEDTNIGVIEISPPLVESELHDVEGTTDALSKFWVPIDAYTKEAIEGLQRGDDVVSSGFAKVAYEKFEKPKDGMVSEMAKRSATHSKK</sequence>
<dbReference type="GO" id="GO:0016491">
    <property type="term" value="F:oxidoreductase activity"/>
    <property type="evidence" value="ECO:0007669"/>
    <property type="project" value="UniProtKB-KW"/>
</dbReference>
<evidence type="ECO:0000313" key="4">
    <source>
        <dbReference type="EMBL" id="KAF9062127.1"/>
    </source>
</evidence>
<accession>A0A9P5PG87</accession>
<comment type="caution">
    <text evidence="4">The sequence shown here is derived from an EMBL/GenBank/DDBJ whole genome shotgun (WGS) entry which is preliminary data.</text>
</comment>
<dbReference type="InterPro" id="IPR002347">
    <property type="entry name" value="SDR_fam"/>
</dbReference>
<evidence type="ECO:0000256" key="1">
    <source>
        <dbReference type="ARBA" id="ARBA00006484"/>
    </source>
</evidence>
<dbReference type="InterPro" id="IPR036291">
    <property type="entry name" value="NAD(P)-bd_dom_sf"/>
</dbReference>
<dbReference type="PRINTS" id="PR00081">
    <property type="entry name" value="GDHRDH"/>
</dbReference>
<keyword evidence="2" id="KW-0521">NADP</keyword>
<keyword evidence="3" id="KW-0560">Oxidoreductase</keyword>
<dbReference type="PROSITE" id="PS00061">
    <property type="entry name" value="ADH_SHORT"/>
    <property type="match status" value="1"/>
</dbReference>